<dbReference type="InterPro" id="IPR010259">
    <property type="entry name" value="S8pro/Inhibitor_I9"/>
</dbReference>
<feature type="chain" id="PRO_5045231863" evidence="10">
    <location>
        <begin position="23"/>
        <end position="742"/>
    </location>
</feature>
<evidence type="ECO:0000256" key="3">
    <source>
        <dbReference type="ARBA" id="ARBA00022525"/>
    </source>
</evidence>
<dbReference type="KEGG" id="zju:107434934"/>
<dbReference type="Gene3D" id="3.40.50.200">
    <property type="entry name" value="Peptidase S8/S53 domain"/>
    <property type="match status" value="1"/>
</dbReference>
<feature type="domain" description="Inhibitor I9" evidence="12">
    <location>
        <begin position="30"/>
        <end position="108"/>
    </location>
</feature>
<dbReference type="Pfam" id="PF05922">
    <property type="entry name" value="Inhibitor_I9"/>
    <property type="match status" value="1"/>
</dbReference>
<dbReference type="InParanoid" id="A0A6P4AWU0"/>
<evidence type="ECO:0000256" key="9">
    <source>
        <dbReference type="PROSITE-ProRule" id="PRU01240"/>
    </source>
</evidence>
<feature type="signal peptide" evidence="10">
    <location>
        <begin position="1"/>
        <end position="22"/>
    </location>
</feature>
<dbReference type="CDD" id="cd04852">
    <property type="entry name" value="Peptidases_S8_3"/>
    <property type="match status" value="1"/>
</dbReference>
<name>A0A6P4AWU0_ZIZJJ</name>
<dbReference type="Pfam" id="PF17766">
    <property type="entry name" value="fn3_6"/>
    <property type="match status" value="1"/>
</dbReference>
<dbReference type="FunCoup" id="A0A6P4AWU0">
    <property type="interactions" value="15"/>
</dbReference>
<evidence type="ECO:0000259" key="11">
    <source>
        <dbReference type="Pfam" id="PF00082"/>
    </source>
</evidence>
<reference evidence="15" key="1">
    <citation type="submission" date="2025-08" db="UniProtKB">
        <authorList>
            <consortium name="RefSeq"/>
        </authorList>
    </citation>
    <scope>IDENTIFICATION</scope>
    <source>
        <tissue evidence="15">Seedling</tissue>
    </source>
</reference>
<dbReference type="InterPro" id="IPR036852">
    <property type="entry name" value="Peptidase_S8/S53_dom_sf"/>
</dbReference>
<keyword evidence="5 10" id="KW-0732">Signal</keyword>
<dbReference type="InterPro" id="IPR041469">
    <property type="entry name" value="Subtilisin-like_FN3"/>
</dbReference>
<dbReference type="PANTHER" id="PTHR10795">
    <property type="entry name" value="PROPROTEIN CONVERTASE SUBTILISIN/KEXIN"/>
    <property type="match status" value="1"/>
</dbReference>
<comment type="similarity">
    <text evidence="2 9">Belongs to the peptidase S8 family.</text>
</comment>
<evidence type="ECO:0000256" key="8">
    <source>
        <dbReference type="PIRSR" id="PIRSR615500-1"/>
    </source>
</evidence>
<feature type="active site" description="Charge relay system" evidence="8 9">
    <location>
        <position position="203"/>
    </location>
</feature>
<comment type="subcellular location">
    <subcellularLocation>
        <location evidence="1">Secreted</location>
    </subcellularLocation>
</comment>
<sequence>MSKSILVIFFIYIYFIVGLVYGQDDHERKTYIVYLGELPEAGTSVVDSHHKLLLAAIGDEKIARESKIHSYGKSFNGFAARLLPHEAKKLLDEKSVISVFPNQRRNLHTTRSWDYLGLPLKLGMNSLVESNLIVGVLDTGIWMDCPSFNDKGFGPPPAKWKGKCVKAANFSGCNNKVVGAKYFRLDSHNDGDEALTPADEDGHGSHTSSTAAGVAVKGASLYGVGEGTARGGAALSRIAMYKVCWLNGCFDVDILAAFDEAIADGVDLISVSLGGPTNEYFADPIAIGSFHALKKGILTSCSAGNDGPYTSSVSNVAPWILTVGANSIDRQFTTMVKLGNGQTFYGKSINTFSPKKAMYPLTDGTHAASANGSIYGNASNCDDGTLAKNKVKGRIVYCEGSYDQESTIEELEGLGTIMTYEGEMDFSYLTLVPATYVAQKDGDKVDRYINSTKDAQGVIYRTTRVKAPAPFLASFSSRGPQTIDTNILKPDITAPGIDILAAYSQIPSVSGDSADKRHAVFNIMSGTSMACPHAAAAAAYVKSFHTDWSPAAIKSALMTTATPLIVKGREADLLGAGAGQINPVKAVHPGLIYDLSTNSYISFLCKEGYNSSDLSLLIGGKKKYKCSDFKPAQGTDGLNYPTMHIQLNNPQSRISGVFYRTVTNVGYGKTVYKVKINSPKGLSVKVSPDTLAFTKLHQQLSFKVEVKGGAMQNDTQILSALLEWSDSKHSVKSHILIYRPLI</sequence>
<keyword evidence="4 9" id="KW-0645">Protease</keyword>
<evidence type="ECO:0000313" key="14">
    <source>
        <dbReference type="Proteomes" id="UP001652623"/>
    </source>
</evidence>
<dbReference type="Gene3D" id="3.50.30.30">
    <property type="match status" value="1"/>
</dbReference>
<evidence type="ECO:0000256" key="4">
    <source>
        <dbReference type="ARBA" id="ARBA00022670"/>
    </source>
</evidence>
<evidence type="ECO:0000256" key="2">
    <source>
        <dbReference type="ARBA" id="ARBA00011073"/>
    </source>
</evidence>
<evidence type="ECO:0000256" key="10">
    <source>
        <dbReference type="SAM" id="SignalP"/>
    </source>
</evidence>
<gene>
    <name evidence="15" type="primary">LOC107434934</name>
</gene>
<dbReference type="InterPro" id="IPR000209">
    <property type="entry name" value="Peptidase_S8/S53_dom"/>
</dbReference>
<dbReference type="InterPro" id="IPR023828">
    <property type="entry name" value="Peptidase_S8_Ser-AS"/>
</dbReference>
<evidence type="ECO:0000256" key="6">
    <source>
        <dbReference type="ARBA" id="ARBA00022801"/>
    </source>
</evidence>
<feature type="domain" description="Subtilisin-like protease fibronectin type-III" evidence="13">
    <location>
        <begin position="638"/>
        <end position="737"/>
    </location>
</feature>
<evidence type="ECO:0000256" key="5">
    <source>
        <dbReference type="ARBA" id="ARBA00022729"/>
    </source>
</evidence>
<evidence type="ECO:0000313" key="15">
    <source>
        <dbReference type="RefSeq" id="XP_015901941.3"/>
    </source>
</evidence>
<evidence type="ECO:0000256" key="1">
    <source>
        <dbReference type="ARBA" id="ARBA00004613"/>
    </source>
</evidence>
<keyword evidence="6 9" id="KW-0378">Hydrolase</keyword>
<dbReference type="Proteomes" id="UP001652623">
    <property type="component" value="Chromosome 11"/>
</dbReference>
<keyword evidence="14" id="KW-1185">Reference proteome</keyword>
<dbReference type="AlphaFoldDB" id="A0A6P4AWU0"/>
<evidence type="ECO:0000259" key="13">
    <source>
        <dbReference type="Pfam" id="PF17766"/>
    </source>
</evidence>
<dbReference type="SUPFAM" id="SSF52743">
    <property type="entry name" value="Subtilisin-like"/>
    <property type="match status" value="1"/>
</dbReference>
<keyword evidence="7 9" id="KW-0720">Serine protease</keyword>
<dbReference type="PRINTS" id="PR00723">
    <property type="entry name" value="SUBTILISIN"/>
</dbReference>
<dbReference type="GO" id="GO:0005576">
    <property type="term" value="C:extracellular region"/>
    <property type="evidence" value="ECO:0007669"/>
    <property type="project" value="UniProtKB-SubCell"/>
</dbReference>
<evidence type="ECO:0000256" key="7">
    <source>
        <dbReference type="ARBA" id="ARBA00022825"/>
    </source>
</evidence>
<keyword evidence="3" id="KW-0964">Secreted</keyword>
<organism evidence="14 15">
    <name type="scientific">Ziziphus jujuba</name>
    <name type="common">Chinese jujube</name>
    <name type="synonym">Ziziphus sativa</name>
    <dbReference type="NCBI Taxonomy" id="326968"/>
    <lineage>
        <taxon>Eukaryota</taxon>
        <taxon>Viridiplantae</taxon>
        <taxon>Streptophyta</taxon>
        <taxon>Embryophyta</taxon>
        <taxon>Tracheophyta</taxon>
        <taxon>Spermatophyta</taxon>
        <taxon>Magnoliopsida</taxon>
        <taxon>eudicotyledons</taxon>
        <taxon>Gunneridae</taxon>
        <taxon>Pentapetalae</taxon>
        <taxon>rosids</taxon>
        <taxon>fabids</taxon>
        <taxon>Rosales</taxon>
        <taxon>Rhamnaceae</taxon>
        <taxon>Paliureae</taxon>
        <taxon>Ziziphus</taxon>
    </lineage>
</organism>
<feature type="active site" description="Charge relay system" evidence="8 9">
    <location>
        <position position="138"/>
    </location>
</feature>
<evidence type="ECO:0000259" key="12">
    <source>
        <dbReference type="Pfam" id="PF05922"/>
    </source>
</evidence>
<proteinExistence type="inferred from homology"/>
<dbReference type="InterPro" id="IPR034197">
    <property type="entry name" value="Peptidases_S8_3"/>
</dbReference>
<dbReference type="Gene3D" id="3.30.70.80">
    <property type="entry name" value="Peptidase S8 propeptide/proteinase inhibitor I9"/>
    <property type="match status" value="1"/>
</dbReference>
<accession>A0A6P4AWU0</accession>
<dbReference type="GeneID" id="107434934"/>
<dbReference type="Pfam" id="PF00082">
    <property type="entry name" value="Peptidase_S8"/>
    <property type="match status" value="1"/>
</dbReference>
<dbReference type="GO" id="GO:0006508">
    <property type="term" value="P:proteolysis"/>
    <property type="evidence" value="ECO:0007669"/>
    <property type="project" value="UniProtKB-KW"/>
</dbReference>
<feature type="domain" description="Peptidase S8/S53" evidence="11">
    <location>
        <begin position="130"/>
        <end position="576"/>
    </location>
</feature>
<protein>
    <submittedName>
        <fullName evidence="15">Subtilisin-like protease SBT4.15</fullName>
    </submittedName>
</protein>
<feature type="active site" description="Charge relay system" evidence="8 9">
    <location>
        <position position="528"/>
    </location>
</feature>
<dbReference type="InterPro" id="IPR037045">
    <property type="entry name" value="S8pro/Inhibitor_I9_sf"/>
</dbReference>
<dbReference type="Gene3D" id="2.60.40.2310">
    <property type="match status" value="1"/>
</dbReference>
<dbReference type="InterPro" id="IPR045051">
    <property type="entry name" value="SBT"/>
</dbReference>
<dbReference type="GO" id="GO:0009609">
    <property type="term" value="P:response to symbiotic bacterium"/>
    <property type="evidence" value="ECO:0007669"/>
    <property type="project" value="UniProtKB-ARBA"/>
</dbReference>
<dbReference type="RefSeq" id="XP_015901941.3">
    <property type="nucleotide sequence ID" value="XM_016046455.4"/>
</dbReference>
<dbReference type="PROSITE" id="PS00138">
    <property type="entry name" value="SUBTILASE_SER"/>
    <property type="match status" value="1"/>
</dbReference>
<dbReference type="PROSITE" id="PS51892">
    <property type="entry name" value="SUBTILASE"/>
    <property type="match status" value="1"/>
</dbReference>
<dbReference type="GO" id="GO:0004252">
    <property type="term" value="F:serine-type endopeptidase activity"/>
    <property type="evidence" value="ECO:0007669"/>
    <property type="project" value="UniProtKB-UniRule"/>
</dbReference>
<dbReference type="InterPro" id="IPR015500">
    <property type="entry name" value="Peptidase_S8_subtilisin-rel"/>
</dbReference>
<dbReference type="CDD" id="cd02120">
    <property type="entry name" value="PA_subtilisin_like"/>
    <property type="match status" value="1"/>
</dbReference>